<dbReference type="SUPFAM" id="SSF49879">
    <property type="entry name" value="SMAD/FHA domain"/>
    <property type="match status" value="1"/>
</dbReference>
<dbReference type="InterPro" id="IPR008984">
    <property type="entry name" value="SMAD_FHA_dom_sf"/>
</dbReference>
<keyword evidence="3" id="KW-0418">Kinase</keyword>
<keyword evidence="3" id="KW-0723">Serine/threonine-protein kinase</keyword>
<dbReference type="FunFam" id="2.60.200.20:FF:000052">
    <property type="entry name" value="Microspherule protein 1"/>
    <property type="match status" value="1"/>
</dbReference>
<dbReference type="CDD" id="cd22687">
    <property type="entry name" value="FHA_MCRS1"/>
    <property type="match status" value="1"/>
</dbReference>
<reference evidence="3" key="1">
    <citation type="submission" date="2020-09" db="EMBL/GenBank/DDBJ databases">
        <title>Genome-Enabled Discovery of Anthraquinone Biosynthesis in Senna tora.</title>
        <authorList>
            <person name="Kang S.-H."/>
            <person name="Pandey R.P."/>
            <person name="Lee C.-M."/>
            <person name="Sim J.-S."/>
            <person name="Jeong J.-T."/>
            <person name="Choi B.-S."/>
            <person name="Jung M."/>
            <person name="Ginzburg D."/>
            <person name="Zhao K."/>
            <person name="Won S.Y."/>
            <person name="Oh T.-J."/>
            <person name="Yu Y."/>
            <person name="Kim N.-H."/>
            <person name="Lee O.R."/>
            <person name="Lee T.-H."/>
            <person name="Bashyal P."/>
            <person name="Kim T.-S."/>
            <person name="Lee W.-H."/>
            <person name="Kawkins C."/>
            <person name="Kim C.-K."/>
            <person name="Kim J.S."/>
            <person name="Ahn B.O."/>
            <person name="Rhee S.Y."/>
            <person name="Sohng J.K."/>
        </authorList>
    </citation>
    <scope>NUCLEOTIDE SEQUENCE</scope>
    <source>
        <tissue evidence="3">Leaf</tissue>
    </source>
</reference>
<feature type="compositionally biased region" description="Polar residues" evidence="1">
    <location>
        <begin position="82"/>
        <end position="91"/>
    </location>
</feature>
<dbReference type="GO" id="GO:0031011">
    <property type="term" value="C:Ino80 complex"/>
    <property type="evidence" value="ECO:0007669"/>
    <property type="project" value="InterPro"/>
</dbReference>
<dbReference type="PANTHER" id="PTHR13233:SF0">
    <property type="entry name" value="MICROSPHERULE PROTEIN 1"/>
    <property type="match status" value="1"/>
</dbReference>
<feature type="compositionally biased region" description="Polar residues" evidence="1">
    <location>
        <begin position="503"/>
        <end position="514"/>
    </location>
</feature>
<dbReference type="Pfam" id="PF13325">
    <property type="entry name" value="MCRS_N"/>
    <property type="match status" value="1"/>
</dbReference>
<protein>
    <submittedName>
        <fullName evidence="3">Serine/threonine protein kinase</fullName>
    </submittedName>
</protein>
<dbReference type="SMART" id="SM00240">
    <property type="entry name" value="FHA"/>
    <property type="match status" value="1"/>
</dbReference>
<dbReference type="Gene3D" id="2.60.200.20">
    <property type="match status" value="1"/>
</dbReference>
<feature type="compositionally biased region" description="Acidic residues" evidence="1">
    <location>
        <begin position="568"/>
        <end position="583"/>
    </location>
</feature>
<feature type="region of interest" description="Disordered" evidence="1">
    <location>
        <begin position="320"/>
        <end position="359"/>
    </location>
</feature>
<feature type="compositionally biased region" description="Basic and acidic residues" evidence="1">
    <location>
        <begin position="546"/>
        <end position="556"/>
    </location>
</feature>
<dbReference type="PANTHER" id="PTHR13233">
    <property type="entry name" value="MICROSPHERULE PROTEIN 1"/>
    <property type="match status" value="1"/>
</dbReference>
<evidence type="ECO:0000259" key="2">
    <source>
        <dbReference type="PROSITE" id="PS50006"/>
    </source>
</evidence>
<feature type="domain" description="FHA" evidence="2">
    <location>
        <begin position="662"/>
        <end position="718"/>
    </location>
</feature>
<feature type="region of interest" description="Disordered" evidence="1">
    <location>
        <begin position="503"/>
        <end position="584"/>
    </location>
</feature>
<dbReference type="InterPro" id="IPR025999">
    <property type="entry name" value="MCRS_N"/>
</dbReference>
<feature type="compositionally biased region" description="Basic and acidic residues" evidence="1">
    <location>
        <begin position="330"/>
        <end position="343"/>
    </location>
</feature>
<keyword evidence="3" id="KW-0808">Transferase</keyword>
<name>A0A834WN44_9FABA</name>
<feature type="region of interest" description="Disordered" evidence="1">
    <location>
        <begin position="74"/>
        <end position="93"/>
    </location>
</feature>
<dbReference type="Pfam" id="PF00498">
    <property type="entry name" value="FHA"/>
    <property type="match status" value="1"/>
</dbReference>
<dbReference type="AlphaFoldDB" id="A0A834WN44"/>
<gene>
    <name evidence="3" type="ORF">G2W53_020086</name>
</gene>
<comment type="caution">
    <text evidence="3">The sequence shown here is derived from an EMBL/GenBank/DDBJ whole genome shotgun (WGS) entry which is preliminary data.</text>
</comment>
<dbReference type="GO" id="GO:0004674">
    <property type="term" value="F:protein serine/threonine kinase activity"/>
    <property type="evidence" value="ECO:0007669"/>
    <property type="project" value="UniProtKB-KW"/>
</dbReference>
<feature type="compositionally biased region" description="Basic and acidic residues" evidence="1">
    <location>
        <begin position="515"/>
        <end position="531"/>
    </location>
</feature>
<dbReference type="GO" id="GO:0045944">
    <property type="term" value="P:positive regulation of transcription by RNA polymerase II"/>
    <property type="evidence" value="ECO:0007669"/>
    <property type="project" value="TreeGrafter"/>
</dbReference>
<dbReference type="GO" id="GO:0002151">
    <property type="term" value="F:G-quadruplex RNA binding"/>
    <property type="evidence" value="ECO:0007669"/>
    <property type="project" value="InterPro"/>
</dbReference>
<evidence type="ECO:0000313" key="4">
    <source>
        <dbReference type="Proteomes" id="UP000634136"/>
    </source>
</evidence>
<dbReference type="GO" id="GO:0044545">
    <property type="term" value="C:NSL complex"/>
    <property type="evidence" value="ECO:0007669"/>
    <property type="project" value="TreeGrafter"/>
</dbReference>
<proteinExistence type="predicted"/>
<dbReference type="Proteomes" id="UP000634136">
    <property type="component" value="Unassembled WGS sequence"/>
</dbReference>
<evidence type="ECO:0000256" key="1">
    <source>
        <dbReference type="SAM" id="MobiDB-lite"/>
    </source>
</evidence>
<dbReference type="OrthoDB" id="10262769at2759"/>
<dbReference type="EMBL" id="JAAIUW010000006">
    <property type="protein sequence ID" value="KAF7828922.1"/>
    <property type="molecule type" value="Genomic_DNA"/>
</dbReference>
<feature type="compositionally biased region" description="Polar residues" evidence="1">
    <location>
        <begin position="348"/>
        <end position="359"/>
    </location>
</feature>
<dbReference type="PROSITE" id="PS50006">
    <property type="entry name" value="FHA_DOMAIN"/>
    <property type="match status" value="1"/>
</dbReference>
<organism evidence="3 4">
    <name type="scientific">Senna tora</name>
    <dbReference type="NCBI Taxonomy" id="362788"/>
    <lineage>
        <taxon>Eukaryota</taxon>
        <taxon>Viridiplantae</taxon>
        <taxon>Streptophyta</taxon>
        <taxon>Embryophyta</taxon>
        <taxon>Tracheophyta</taxon>
        <taxon>Spermatophyta</taxon>
        <taxon>Magnoliopsida</taxon>
        <taxon>eudicotyledons</taxon>
        <taxon>Gunneridae</taxon>
        <taxon>Pentapetalae</taxon>
        <taxon>rosids</taxon>
        <taxon>fabids</taxon>
        <taxon>Fabales</taxon>
        <taxon>Fabaceae</taxon>
        <taxon>Caesalpinioideae</taxon>
        <taxon>Cassia clade</taxon>
        <taxon>Senna</taxon>
    </lineage>
</organism>
<keyword evidence="4" id="KW-1185">Reference proteome</keyword>
<dbReference type="InterPro" id="IPR037912">
    <property type="entry name" value="MCRS1"/>
</dbReference>
<dbReference type="InterPro" id="IPR000253">
    <property type="entry name" value="FHA_dom"/>
</dbReference>
<accession>A0A834WN44</accession>
<dbReference type="GO" id="GO:0071339">
    <property type="term" value="C:MLL1 complex"/>
    <property type="evidence" value="ECO:0007669"/>
    <property type="project" value="InterPro"/>
</dbReference>
<evidence type="ECO:0000313" key="3">
    <source>
        <dbReference type="EMBL" id="KAF7828922.1"/>
    </source>
</evidence>
<sequence>MELMADIVAAAPWVPEDDLRLKNAVEAGASLESLAKGAVRFSRKYTLTELRDRWQSLLYDPDISAKASSSMIKLEQPAPTVPSKSSGSVTTAKRKVQSIRRQYNALRKRLCREMIDSFDRALHDEMNIVDDTGDGGVCEKDIIVYDESLAGHCLKGNQVEMKFGFQETGIVSEKNDNRSSSLQDNVIVKKDMNNLIVDNLVDYRNCSGLEEVGASHSLPDAPLWKTIEDVTAPTMPVHVSLENKGHRTEEQLMLPDHMKGKHASDVLDVPNVISREDIAHLSDSLLNFTNDDELLFMDIDGKDAPDKSCYDNLDSLLLNSPSEIQGNDVPDVRESQKPNKETKLPMPSDSSANGSEVIANSLNCSGGDLHSISNPSKDIQSAVAEQSLNCADHGNEFTYCVLNTEDPDVPSNDDIGSTIIVPSSATQPTYKEAGFPVSSSNNQRNIEPEMSLKKEGKPSHTFTTSQMIRPELVATINSNQPPAGVAIKTEIIGRNLFSAVSRQGHSANVNPSQTRLDHAGMKSAADGRLKEEEIDASASSKVYAHSKADKHNDFPKTETNPLIRDQEKEEDDDDDGDDEDDSDIPYFSDIEAMILQMDLCPTDQDSNAKREVSRYQHEDSKRTIMRLEQCAHSFVQRAIASRGALAVLYGRNLEQYIKKSEVILGRATDDIKVDIDLGREGRANKISRRQALIRMEANGSFIIKNIGKSSVFVNGKEVVTGQMRGLSSKCLIQIRDMAFIFEINNKCVRMYLDNVDKKSNDINKFNVT</sequence>